<dbReference type="Gene3D" id="1.10.510.10">
    <property type="entry name" value="Transferase(Phosphotransferase) domain 1"/>
    <property type="match status" value="1"/>
</dbReference>
<dbReference type="OrthoDB" id="6111975at2"/>
<name>A0A517RCM8_9PLAN</name>
<accession>A0A517RCM8</accession>
<sequence length="408" mass="46873">MNSENRTETISAAAVATECITLDVLASQFVDEHRRWLNPSIEAYALTYPEYADEIRESFPVLIAMEQWKGNQEFSSLRRQLPEPDSIKQLGDCRITRELSRNRTSILYEAVQGKWNRRVLVKLLPWKSEMTPRWRERFEREARLVARLRHPNIVSFYKSGEDQGYCFSVTQQVDGVGLDQIIEYFAGESQFSQKNIGKQKHRDQIAAIAHSLQENRWRALTGIALQVADALRYAHSRETLHNDLKPENILIDAAGHVWVNNFSLAQFAEGALKQQPAKTLCYQAPERFQGQNHEQGDIYSLGMVLYELATLSPAFPSSNSSELVEQILNQEPLRPRAQNPSIPVNFESMILNCIAKSQQQRYQSVEALSIDLVRLIHGKSVKRRTSSLGVFNRIRFPFWNHNLSQQSE</sequence>
<dbReference type="PROSITE" id="PS50011">
    <property type="entry name" value="PROTEIN_KINASE_DOM"/>
    <property type="match status" value="1"/>
</dbReference>
<feature type="domain" description="Protein kinase" evidence="5">
    <location>
        <begin position="93"/>
        <end position="373"/>
    </location>
</feature>
<organism evidence="6 7">
    <name type="scientific">Gimesia alba</name>
    <dbReference type="NCBI Taxonomy" id="2527973"/>
    <lineage>
        <taxon>Bacteria</taxon>
        <taxon>Pseudomonadati</taxon>
        <taxon>Planctomycetota</taxon>
        <taxon>Planctomycetia</taxon>
        <taxon>Planctomycetales</taxon>
        <taxon>Planctomycetaceae</taxon>
        <taxon>Gimesia</taxon>
    </lineage>
</organism>
<evidence type="ECO:0000313" key="6">
    <source>
        <dbReference type="EMBL" id="QDT41640.1"/>
    </source>
</evidence>
<gene>
    <name evidence="6" type="primary">pknB_4</name>
    <name evidence="6" type="ORF">Pan241w_17030</name>
</gene>
<dbReference type="AlphaFoldDB" id="A0A517RCM8"/>
<dbReference type="GO" id="GO:0004674">
    <property type="term" value="F:protein serine/threonine kinase activity"/>
    <property type="evidence" value="ECO:0007669"/>
    <property type="project" value="UniProtKB-EC"/>
</dbReference>
<keyword evidence="4" id="KW-0067">ATP-binding</keyword>
<dbReference type="Proteomes" id="UP000317171">
    <property type="component" value="Chromosome"/>
</dbReference>
<evidence type="ECO:0000259" key="5">
    <source>
        <dbReference type="PROSITE" id="PS50011"/>
    </source>
</evidence>
<dbReference type="RefSeq" id="WP_145213560.1">
    <property type="nucleotide sequence ID" value="NZ_CP036269.1"/>
</dbReference>
<dbReference type="InterPro" id="IPR000719">
    <property type="entry name" value="Prot_kinase_dom"/>
</dbReference>
<dbReference type="SUPFAM" id="SSF56112">
    <property type="entry name" value="Protein kinase-like (PK-like)"/>
    <property type="match status" value="1"/>
</dbReference>
<dbReference type="InterPro" id="IPR011009">
    <property type="entry name" value="Kinase-like_dom_sf"/>
</dbReference>
<dbReference type="EC" id="2.7.11.1" evidence="6"/>
<proteinExistence type="predicted"/>
<keyword evidence="3 6" id="KW-0418">Kinase</keyword>
<dbReference type="KEGG" id="gaz:Pan241w_17030"/>
<evidence type="ECO:0000256" key="3">
    <source>
        <dbReference type="ARBA" id="ARBA00022777"/>
    </source>
</evidence>
<keyword evidence="2" id="KW-0547">Nucleotide-binding</keyword>
<dbReference type="Gene3D" id="3.30.200.20">
    <property type="entry name" value="Phosphorylase Kinase, domain 1"/>
    <property type="match status" value="1"/>
</dbReference>
<dbReference type="GO" id="GO:0005524">
    <property type="term" value="F:ATP binding"/>
    <property type="evidence" value="ECO:0007669"/>
    <property type="project" value="UniProtKB-KW"/>
</dbReference>
<evidence type="ECO:0000256" key="4">
    <source>
        <dbReference type="ARBA" id="ARBA00022840"/>
    </source>
</evidence>
<evidence type="ECO:0000256" key="1">
    <source>
        <dbReference type="ARBA" id="ARBA00022679"/>
    </source>
</evidence>
<dbReference type="Pfam" id="PF00069">
    <property type="entry name" value="Pkinase"/>
    <property type="match status" value="1"/>
</dbReference>
<dbReference type="CDD" id="cd14014">
    <property type="entry name" value="STKc_PknB_like"/>
    <property type="match status" value="1"/>
</dbReference>
<reference evidence="6 7" key="1">
    <citation type="submission" date="2019-02" db="EMBL/GenBank/DDBJ databases">
        <title>Deep-cultivation of Planctomycetes and their phenomic and genomic characterization uncovers novel biology.</title>
        <authorList>
            <person name="Wiegand S."/>
            <person name="Jogler M."/>
            <person name="Boedeker C."/>
            <person name="Pinto D."/>
            <person name="Vollmers J."/>
            <person name="Rivas-Marin E."/>
            <person name="Kohn T."/>
            <person name="Peeters S.H."/>
            <person name="Heuer A."/>
            <person name="Rast P."/>
            <person name="Oberbeckmann S."/>
            <person name="Bunk B."/>
            <person name="Jeske O."/>
            <person name="Meyerdierks A."/>
            <person name="Storesund J.E."/>
            <person name="Kallscheuer N."/>
            <person name="Luecker S."/>
            <person name="Lage O.M."/>
            <person name="Pohl T."/>
            <person name="Merkel B.J."/>
            <person name="Hornburger P."/>
            <person name="Mueller R.-W."/>
            <person name="Bruemmer F."/>
            <person name="Labrenz M."/>
            <person name="Spormann A.M."/>
            <person name="Op den Camp H."/>
            <person name="Overmann J."/>
            <person name="Amann R."/>
            <person name="Jetten M.S.M."/>
            <person name="Mascher T."/>
            <person name="Medema M.H."/>
            <person name="Devos D.P."/>
            <person name="Kaster A.-K."/>
            <person name="Ovreas L."/>
            <person name="Rohde M."/>
            <person name="Galperin M.Y."/>
            <person name="Jogler C."/>
        </authorList>
    </citation>
    <scope>NUCLEOTIDE SEQUENCE [LARGE SCALE GENOMIC DNA]</scope>
    <source>
        <strain evidence="6 7">Pan241w</strain>
    </source>
</reference>
<dbReference type="EMBL" id="CP036269">
    <property type="protein sequence ID" value="QDT41640.1"/>
    <property type="molecule type" value="Genomic_DNA"/>
</dbReference>
<dbReference type="PANTHER" id="PTHR43289">
    <property type="entry name" value="MITOGEN-ACTIVATED PROTEIN KINASE KINASE KINASE 20-RELATED"/>
    <property type="match status" value="1"/>
</dbReference>
<evidence type="ECO:0000256" key="2">
    <source>
        <dbReference type="ARBA" id="ARBA00022741"/>
    </source>
</evidence>
<evidence type="ECO:0000313" key="7">
    <source>
        <dbReference type="Proteomes" id="UP000317171"/>
    </source>
</evidence>
<keyword evidence="1 6" id="KW-0808">Transferase</keyword>
<dbReference type="PANTHER" id="PTHR43289:SF34">
    <property type="entry name" value="SERINE_THREONINE-PROTEIN KINASE YBDM-RELATED"/>
    <property type="match status" value="1"/>
</dbReference>
<protein>
    <submittedName>
        <fullName evidence="6">Serine/threonine-protein kinase PknB</fullName>
        <ecNumber evidence="6">2.7.11.1</ecNumber>
    </submittedName>
</protein>
<dbReference type="SMART" id="SM00220">
    <property type="entry name" value="S_TKc"/>
    <property type="match status" value="1"/>
</dbReference>
<keyword evidence="7" id="KW-1185">Reference proteome</keyword>